<keyword evidence="2" id="KW-0812">Transmembrane</keyword>
<evidence type="ECO:0000256" key="2">
    <source>
        <dbReference type="SAM" id="Phobius"/>
    </source>
</evidence>
<keyword evidence="3" id="KW-1185">Reference proteome</keyword>
<evidence type="ECO:0000256" key="1">
    <source>
        <dbReference type="SAM" id="MobiDB-lite"/>
    </source>
</evidence>
<feature type="transmembrane region" description="Helical" evidence="2">
    <location>
        <begin position="130"/>
        <end position="147"/>
    </location>
</feature>
<feature type="compositionally biased region" description="Basic and acidic residues" evidence="1">
    <location>
        <begin position="66"/>
        <end position="75"/>
    </location>
</feature>
<feature type="transmembrane region" description="Helical" evidence="2">
    <location>
        <begin position="104"/>
        <end position="124"/>
    </location>
</feature>
<sequence>MQAAPTRYASASELYCADEVELLLDEIRELEPTSCRGEDVQDFEIAGSGGGGGSGAGGRSPAGTELTERSWDSHAHYSRAPPPRPRALAPVYCHWAHLRSARGALGVLLALLSAAACGCVWAAAGLRAGAARPLLFGALTSLMLHALRAALHVTRLHRLLPLDWNRLGGASFLWSALWLTGGAAALLARVGPADRPPAQLLFAAAMLGLCGAALALAGCALAVRAALAGPARAPPDRAYRALPTAPPAPAADRAL</sequence>
<feature type="compositionally biased region" description="Gly residues" evidence="1">
    <location>
        <begin position="47"/>
        <end position="60"/>
    </location>
</feature>
<gene>
    <name evidence="4" type="primary">LOC128199207</name>
</gene>
<name>A0ABM3LX31_BICAN</name>
<proteinExistence type="predicted"/>
<feature type="transmembrane region" description="Helical" evidence="2">
    <location>
        <begin position="167"/>
        <end position="188"/>
    </location>
</feature>
<keyword evidence="2" id="KW-0472">Membrane</keyword>
<feature type="transmembrane region" description="Helical" evidence="2">
    <location>
        <begin position="200"/>
        <end position="223"/>
    </location>
</feature>
<organism evidence="3 4">
    <name type="scientific">Bicyclus anynana</name>
    <name type="common">Squinting bush brown butterfly</name>
    <dbReference type="NCBI Taxonomy" id="110368"/>
    <lineage>
        <taxon>Eukaryota</taxon>
        <taxon>Metazoa</taxon>
        <taxon>Ecdysozoa</taxon>
        <taxon>Arthropoda</taxon>
        <taxon>Hexapoda</taxon>
        <taxon>Insecta</taxon>
        <taxon>Pterygota</taxon>
        <taxon>Neoptera</taxon>
        <taxon>Endopterygota</taxon>
        <taxon>Lepidoptera</taxon>
        <taxon>Glossata</taxon>
        <taxon>Ditrysia</taxon>
        <taxon>Papilionoidea</taxon>
        <taxon>Nymphalidae</taxon>
        <taxon>Satyrinae</taxon>
        <taxon>Satyrini</taxon>
        <taxon>Mycalesina</taxon>
        <taxon>Bicyclus</taxon>
    </lineage>
</organism>
<dbReference type="Proteomes" id="UP001652582">
    <property type="component" value="Chromosome 20"/>
</dbReference>
<feature type="region of interest" description="Disordered" evidence="1">
    <location>
        <begin position="46"/>
        <end position="81"/>
    </location>
</feature>
<reference evidence="4" key="1">
    <citation type="submission" date="2025-08" db="UniProtKB">
        <authorList>
            <consortium name="RefSeq"/>
        </authorList>
    </citation>
    <scope>IDENTIFICATION</scope>
</reference>
<evidence type="ECO:0000313" key="3">
    <source>
        <dbReference type="Proteomes" id="UP001652582"/>
    </source>
</evidence>
<protein>
    <submittedName>
        <fullName evidence="4">Uncharacterized protein LOC128199207</fullName>
    </submittedName>
</protein>
<accession>A0ABM3LX31</accession>
<evidence type="ECO:0000313" key="4">
    <source>
        <dbReference type="RefSeq" id="XP_052743639.1"/>
    </source>
</evidence>
<dbReference type="GeneID" id="128199207"/>
<keyword evidence="2" id="KW-1133">Transmembrane helix</keyword>
<dbReference type="RefSeq" id="XP_052743639.1">
    <property type="nucleotide sequence ID" value="XM_052887679.1"/>
</dbReference>